<dbReference type="GeneTree" id="ENSGT00940000155025"/>
<feature type="domain" description="Galectin" evidence="4">
    <location>
        <begin position="1"/>
        <end position="157"/>
    </location>
</feature>
<keyword evidence="6" id="KW-1185">Reference proteome</keyword>
<evidence type="ECO:0000256" key="1">
    <source>
        <dbReference type="ARBA" id="ARBA00022734"/>
    </source>
</evidence>
<dbReference type="SMART" id="SM00908">
    <property type="entry name" value="Gal-bind_lectin"/>
    <property type="match status" value="1"/>
</dbReference>
<dbReference type="Gene3D" id="2.60.120.200">
    <property type="match status" value="1"/>
</dbReference>
<evidence type="ECO:0000259" key="4">
    <source>
        <dbReference type="PROSITE" id="PS51304"/>
    </source>
</evidence>
<dbReference type="InterPro" id="IPR013320">
    <property type="entry name" value="ConA-like_dom_sf"/>
</dbReference>
<gene>
    <name evidence="5" type="primary">Lgals2</name>
</gene>
<dbReference type="SUPFAM" id="SSF49899">
    <property type="entry name" value="Concanavalin A-like lectins/glucanases"/>
    <property type="match status" value="2"/>
</dbReference>
<protein>
    <recommendedName>
        <fullName evidence="2">Galectin</fullName>
    </recommendedName>
</protein>
<organism evidence="5 6">
    <name type="scientific">Rattus norvegicus</name>
    <name type="common">Rat</name>
    <dbReference type="NCBI Taxonomy" id="10116"/>
    <lineage>
        <taxon>Eukaryota</taxon>
        <taxon>Metazoa</taxon>
        <taxon>Chordata</taxon>
        <taxon>Craniata</taxon>
        <taxon>Vertebrata</taxon>
        <taxon>Euteleostomi</taxon>
        <taxon>Mammalia</taxon>
        <taxon>Eutheria</taxon>
        <taxon>Euarchontoglires</taxon>
        <taxon>Glires</taxon>
        <taxon>Rodentia</taxon>
        <taxon>Myomorpha</taxon>
        <taxon>Muroidea</taxon>
        <taxon>Muridae</taxon>
        <taxon>Murinae</taxon>
        <taxon>Rattus</taxon>
    </lineage>
</organism>
<dbReference type="InterPro" id="IPR044156">
    <property type="entry name" value="Galectin-like"/>
</dbReference>
<dbReference type="PANTHER" id="PTHR11346">
    <property type="entry name" value="GALECTIN"/>
    <property type="match status" value="1"/>
</dbReference>
<dbReference type="Pfam" id="PF00337">
    <property type="entry name" value="Gal-bind_lectin"/>
    <property type="match status" value="1"/>
</dbReference>
<keyword evidence="1 2" id="KW-0430">Lectin</keyword>
<dbReference type="CDD" id="cd00070">
    <property type="entry name" value="GLECT"/>
    <property type="match status" value="1"/>
</dbReference>
<evidence type="ECO:0000256" key="2">
    <source>
        <dbReference type="RuleBase" id="RU102079"/>
    </source>
</evidence>
<dbReference type="PROSITE" id="PS51304">
    <property type="entry name" value="GALECTIN"/>
    <property type="match status" value="1"/>
</dbReference>
<dbReference type="InterPro" id="IPR001079">
    <property type="entry name" value="Galectin_CRD"/>
</dbReference>
<dbReference type="RGD" id="621269">
    <property type="gene designation" value="Lgals2"/>
</dbReference>
<dbReference type="Ensembl" id="ENSRNOT00000143828.1">
    <property type="protein sequence ID" value="ENSRNOP00000101109.1"/>
    <property type="gene ID" value="ENSRNOG00000008539.6"/>
</dbReference>
<reference evidence="5" key="2">
    <citation type="submission" date="2025-08" db="UniProtKB">
        <authorList>
            <consortium name="Ensembl"/>
        </authorList>
    </citation>
    <scope>IDENTIFICATION</scope>
    <source>
        <strain evidence="5">Brown Norway</strain>
    </source>
</reference>
<reference evidence="5" key="3">
    <citation type="submission" date="2025-09" db="UniProtKB">
        <authorList>
            <consortium name="Ensembl"/>
        </authorList>
    </citation>
    <scope>IDENTIFICATION</scope>
    <source>
        <strain evidence="5">Brown Norway</strain>
    </source>
</reference>
<dbReference type="PANTHER" id="PTHR11346:SF104">
    <property type="entry name" value="GALECTIN-2"/>
    <property type="match status" value="1"/>
</dbReference>
<evidence type="ECO:0007829" key="7">
    <source>
        <dbReference type="PeptideAtlas" id="A0ABK0LJP7"/>
    </source>
</evidence>
<accession>A0ABK0LJP7</accession>
<sequence>MKSGMSLKIKGKIHNDVNSFTINLGQGKETLNLHFNPRFNESTIVCNTLDGSSWGQEQRENHSCFSPGSEVKVRSKGSPKVVLLPRPGEPHQAPVRTLPRLSSQASSPLQLTLTFQDKDFKVTLPDGHSLTFPNRLGHNHLRYLSMDGLQISSFKLE</sequence>
<evidence type="ECO:0000256" key="3">
    <source>
        <dbReference type="SAM" id="MobiDB-lite"/>
    </source>
</evidence>
<feature type="region of interest" description="Disordered" evidence="3">
    <location>
        <begin position="57"/>
        <end position="93"/>
    </location>
</feature>
<dbReference type="SMART" id="SM00276">
    <property type="entry name" value="GLECT"/>
    <property type="match status" value="1"/>
</dbReference>
<keyword evidence="7" id="KW-1267">Proteomics identification</keyword>
<evidence type="ECO:0000313" key="6">
    <source>
        <dbReference type="Proteomes" id="UP000002494"/>
    </source>
</evidence>
<name>A0ABK0LJP7_RAT</name>
<reference evidence="5" key="1">
    <citation type="submission" date="2024-01" db="EMBL/GenBank/DDBJ databases">
        <title>GRCr8: a new rat reference genome assembly contstructed from accurate long reads and long range scaffolding.</title>
        <authorList>
            <person name="Doris P.A."/>
            <person name="Kalbfleisch T."/>
            <person name="Li K."/>
            <person name="Howe K."/>
            <person name="Wood J."/>
        </authorList>
    </citation>
    <scope>NUCLEOTIDE SEQUENCE [LARGE SCALE GENOMIC DNA]</scope>
    <source>
        <strain evidence="5">Brown Norway</strain>
    </source>
</reference>
<proteinExistence type="evidence at protein level"/>
<dbReference type="Proteomes" id="UP000002494">
    <property type="component" value="Chromosome 7"/>
</dbReference>
<evidence type="ECO:0000313" key="5">
    <source>
        <dbReference type="Ensembl" id="ENSRNOP00000101109.1"/>
    </source>
</evidence>